<gene>
    <name evidence="1" type="primary">SUB7</name>
    <name evidence="1" type="ORF">LOY88_001189</name>
</gene>
<name>A0ACB8V2Q2_9EURO</name>
<protein>
    <submittedName>
        <fullName evidence="1">Subtilisin-like serine protease</fullName>
    </submittedName>
</protein>
<accession>A0ACB8V2Q2</accession>
<sequence>MELSPNNPDSSAVVLKTVFGTMVFFSKVFPLALVALSVNGAEILSAPAGAEVIKNSYIVVMKDDVSSQDFDSHRDWVANIHHERLARRGSTDVGGMRFTYKFDGALKAYAGSFDKETIQEIAKRPNVAYIERDQVVTASAVVTQRNAPWGLGRVSNRRPGVSDYRYDDSAGQGVTAYIVDTGIDVNHPDFRGRATWGTNTVDSINRDCNGHGTHCAGTVAGTTYGIAKNARLVAVKVLDCNGSGSTSAIMRGLEWAVQHARSNGGAGRAVMNMSLGGSFSQASNAAAAAVVRAGIFLAVAAGNSNRDTRGFSPASEPTVCTIAASNIRDQKASFSNWGSLIDVYAPGQDVLSARPGGGTATLSGTSMAAPHVAGLGAYLMGLGATGGGPLCDRIKQLSYGAISNPGTSTTNRIIFNGVQ</sequence>
<dbReference type="EMBL" id="JALBCA010000012">
    <property type="protein sequence ID" value="KAI2391365.1"/>
    <property type="molecule type" value="Genomic_DNA"/>
</dbReference>
<organism evidence="1">
    <name type="scientific">Ophidiomyces ophidiicola</name>
    <dbReference type="NCBI Taxonomy" id="1387563"/>
    <lineage>
        <taxon>Eukaryota</taxon>
        <taxon>Fungi</taxon>
        <taxon>Dikarya</taxon>
        <taxon>Ascomycota</taxon>
        <taxon>Pezizomycotina</taxon>
        <taxon>Eurotiomycetes</taxon>
        <taxon>Eurotiomycetidae</taxon>
        <taxon>Onygenales</taxon>
        <taxon>Onygenaceae</taxon>
        <taxon>Ophidiomyces</taxon>
    </lineage>
</organism>
<reference evidence="1" key="1">
    <citation type="journal article" date="2022" name="bioRxiv">
        <title>Population genetic analysis of Ophidiomyces ophidiicola, the causative agent of snake fungal disease, indicates recent introductions to the USA.</title>
        <authorList>
            <person name="Ladner J.T."/>
            <person name="Palmer J.M."/>
            <person name="Ettinger C.L."/>
            <person name="Stajich J.E."/>
            <person name="Farrell T.M."/>
            <person name="Glorioso B.M."/>
            <person name="Lawson B."/>
            <person name="Price S.J."/>
            <person name="Stengle A.G."/>
            <person name="Grear D.A."/>
            <person name="Lorch J.M."/>
        </authorList>
    </citation>
    <scope>NUCLEOTIDE SEQUENCE</scope>
    <source>
        <strain evidence="1">NWHC 24266-5</strain>
    </source>
</reference>
<evidence type="ECO:0000313" key="1">
    <source>
        <dbReference type="EMBL" id="KAI2391365.1"/>
    </source>
</evidence>
<comment type="caution">
    <text evidence="1">The sequence shown here is derived from an EMBL/GenBank/DDBJ whole genome shotgun (WGS) entry which is preliminary data.</text>
</comment>
<proteinExistence type="predicted"/>